<protein>
    <submittedName>
        <fullName evidence="3">NAD(P)-binding Rossmann-fold superfamily protein</fullName>
    </submittedName>
</protein>
<dbReference type="InterPro" id="IPR036291">
    <property type="entry name" value="NAD(P)-bd_dom_sf"/>
</dbReference>
<dbReference type="InterPro" id="IPR002347">
    <property type="entry name" value="SDR_fam"/>
</dbReference>
<organism evidence="3 4">
    <name type="scientific">Artemisia annua</name>
    <name type="common">Sweet wormwood</name>
    <dbReference type="NCBI Taxonomy" id="35608"/>
    <lineage>
        <taxon>Eukaryota</taxon>
        <taxon>Viridiplantae</taxon>
        <taxon>Streptophyta</taxon>
        <taxon>Embryophyta</taxon>
        <taxon>Tracheophyta</taxon>
        <taxon>Spermatophyta</taxon>
        <taxon>Magnoliopsida</taxon>
        <taxon>eudicotyledons</taxon>
        <taxon>Gunneridae</taxon>
        <taxon>Pentapetalae</taxon>
        <taxon>asterids</taxon>
        <taxon>campanulids</taxon>
        <taxon>Asterales</taxon>
        <taxon>Asteraceae</taxon>
        <taxon>Asteroideae</taxon>
        <taxon>Anthemideae</taxon>
        <taxon>Artemisiinae</taxon>
        <taxon>Artemisia</taxon>
    </lineage>
</organism>
<dbReference type="Proteomes" id="UP000245207">
    <property type="component" value="Unassembled WGS sequence"/>
</dbReference>
<evidence type="ECO:0000256" key="2">
    <source>
        <dbReference type="ARBA" id="ARBA00023002"/>
    </source>
</evidence>
<dbReference type="Gene3D" id="3.40.50.720">
    <property type="entry name" value="NAD(P)-binding Rossmann-like Domain"/>
    <property type="match status" value="1"/>
</dbReference>
<dbReference type="EMBL" id="PKPP01013468">
    <property type="protein sequence ID" value="PWA40891.1"/>
    <property type="molecule type" value="Genomic_DNA"/>
</dbReference>
<dbReference type="STRING" id="35608.A0A2U1KVW1"/>
<reference evidence="3 4" key="1">
    <citation type="journal article" date="2018" name="Mol. Plant">
        <title>The genome of Artemisia annua provides insight into the evolution of Asteraceae family and artemisinin biosynthesis.</title>
        <authorList>
            <person name="Shen Q."/>
            <person name="Zhang L."/>
            <person name="Liao Z."/>
            <person name="Wang S."/>
            <person name="Yan T."/>
            <person name="Shi P."/>
            <person name="Liu M."/>
            <person name="Fu X."/>
            <person name="Pan Q."/>
            <person name="Wang Y."/>
            <person name="Lv Z."/>
            <person name="Lu X."/>
            <person name="Zhang F."/>
            <person name="Jiang W."/>
            <person name="Ma Y."/>
            <person name="Chen M."/>
            <person name="Hao X."/>
            <person name="Li L."/>
            <person name="Tang Y."/>
            <person name="Lv G."/>
            <person name="Zhou Y."/>
            <person name="Sun X."/>
            <person name="Brodelius P.E."/>
            <person name="Rose J.K.C."/>
            <person name="Tang K."/>
        </authorList>
    </citation>
    <scope>NUCLEOTIDE SEQUENCE [LARGE SCALE GENOMIC DNA]</scope>
    <source>
        <strain evidence="4">cv. Huhao1</strain>
        <tissue evidence="3">Leaf</tissue>
    </source>
</reference>
<keyword evidence="4" id="KW-1185">Reference proteome</keyword>
<dbReference type="AlphaFoldDB" id="A0A2U1KVW1"/>
<comment type="similarity">
    <text evidence="1">Belongs to the short-chain dehydrogenases/reductases (SDR) family.</text>
</comment>
<dbReference type="Pfam" id="PF00106">
    <property type="entry name" value="adh_short"/>
    <property type="match status" value="1"/>
</dbReference>
<sequence length="347" mass="38124">MFSNRTIYNHCAVSPLPPITSASSTSNKTSGIRQPICIVTGATSGLGAATALALSKKCFFVVLAGRSSDKLSKVMSDIRKQNKEANLEAFQVDLSSFSSIMRFKESIEQWILDSNMHPSIQLLINNAGILATTSRFTTEGHDQMMGTNYIGAFSLTQVLLPLLKNSPVPSRIINVTSFTHRNVSSFRAEKETVSGNRFSGYESYPFAQIYEYSKLCVLLFSYELHRQFHLTEGSQPISVMVVDPGAVRTDIMREVPWYISQTAFFSLQLLGLLQSPEAGVSSMLDAALAHPETSGLYFFGGKGRTLESSALSHDIKLSRELWDTSNDILQDSLLGYNRGSVSSEKAA</sequence>
<evidence type="ECO:0000313" key="4">
    <source>
        <dbReference type="Proteomes" id="UP000245207"/>
    </source>
</evidence>
<keyword evidence="2" id="KW-0560">Oxidoreductase</keyword>
<evidence type="ECO:0000256" key="1">
    <source>
        <dbReference type="ARBA" id="ARBA00006484"/>
    </source>
</evidence>
<dbReference type="OrthoDB" id="542013at2759"/>
<gene>
    <name evidence="3" type="ORF">CTI12_AA558850</name>
</gene>
<accession>A0A2U1KVW1</accession>
<dbReference type="PRINTS" id="PR00081">
    <property type="entry name" value="GDHRDH"/>
</dbReference>
<dbReference type="SUPFAM" id="SSF51735">
    <property type="entry name" value="NAD(P)-binding Rossmann-fold domains"/>
    <property type="match status" value="1"/>
</dbReference>
<name>A0A2U1KVW1_ARTAN</name>
<dbReference type="PANTHER" id="PTHR24320:SF227">
    <property type="entry name" value="RETINOL DEHYDROGENASE 11"/>
    <property type="match status" value="1"/>
</dbReference>
<dbReference type="GO" id="GO:0016491">
    <property type="term" value="F:oxidoreductase activity"/>
    <property type="evidence" value="ECO:0007669"/>
    <property type="project" value="UniProtKB-KW"/>
</dbReference>
<dbReference type="PANTHER" id="PTHR24320">
    <property type="entry name" value="RETINOL DEHYDROGENASE"/>
    <property type="match status" value="1"/>
</dbReference>
<evidence type="ECO:0000313" key="3">
    <source>
        <dbReference type="EMBL" id="PWA40891.1"/>
    </source>
</evidence>
<comment type="caution">
    <text evidence="3">The sequence shown here is derived from an EMBL/GenBank/DDBJ whole genome shotgun (WGS) entry which is preliminary data.</text>
</comment>
<proteinExistence type="inferred from homology"/>